<dbReference type="PANTHER" id="PTHR36766:SF70">
    <property type="entry name" value="DISEASE RESISTANCE PROTEIN RGA4"/>
    <property type="match status" value="1"/>
</dbReference>
<evidence type="ECO:0000259" key="4">
    <source>
        <dbReference type="Pfam" id="PF00931"/>
    </source>
</evidence>
<evidence type="ECO:0000256" key="1">
    <source>
        <dbReference type="ARBA" id="ARBA00022614"/>
    </source>
</evidence>
<proteinExistence type="predicted"/>
<dbReference type="Pfam" id="PF25019">
    <property type="entry name" value="LRR_R13L1-DRL21"/>
    <property type="match status" value="2"/>
</dbReference>
<dbReference type="Gene3D" id="3.40.50.300">
    <property type="entry name" value="P-loop containing nucleotide triphosphate hydrolases"/>
    <property type="match status" value="1"/>
</dbReference>
<evidence type="ECO:0000259" key="5">
    <source>
        <dbReference type="Pfam" id="PF25019"/>
    </source>
</evidence>
<dbReference type="InterPro" id="IPR027417">
    <property type="entry name" value="P-loop_NTPase"/>
</dbReference>
<dbReference type="GO" id="GO:0006952">
    <property type="term" value="P:defense response"/>
    <property type="evidence" value="ECO:0007669"/>
    <property type="project" value="UniProtKB-KW"/>
</dbReference>
<feature type="domain" description="R13L1/DRL21-like LRR repeat region" evidence="5">
    <location>
        <begin position="225"/>
        <end position="348"/>
    </location>
</feature>
<keyword evidence="2" id="KW-0611">Plant defense</keyword>
<dbReference type="SUPFAM" id="SSF52540">
    <property type="entry name" value="P-loop containing nucleoside triphosphate hydrolases"/>
    <property type="match status" value="1"/>
</dbReference>
<protein>
    <submittedName>
        <fullName evidence="6">OLC1v1005933C1</fullName>
    </submittedName>
</protein>
<dbReference type="SUPFAM" id="SSF52058">
    <property type="entry name" value="L domain-like"/>
    <property type="match status" value="1"/>
</dbReference>
<accession>A0AAV1DHU1</accession>
<dbReference type="EMBL" id="OX459122">
    <property type="protein sequence ID" value="CAI9106716.1"/>
    <property type="molecule type" value="Genomic_DNA"/>
</dbReference>
<evidence type="ECO:0000313" key="6">
    <source>
        <dbReference type="EMBL" id="CAI9106716.1"/>
    </source>
</evidence>
<reference evidence="6" key="1">
    <citation type="submission" date="2023-03" db="EMBL/GenBank/DDBJ databases">
        <authorList>
            <person name="Julca I."/>
        </authorList>
    </citation>
    <scope>NUCLEOTIDE SEQUENCE</scope>
</reference>
<organism evidence="6 7">
    <name type="scientific">Oldenlandia corymbosa var. corymbosa</name>
    <dbReference type="NCBI Taxonomy" id="529605"/>
    <lineage>
        <taxon>Eukaryota</taxon>
        <taxon>Viridiplantae</taxon>
        <taxon>Streptophyta</taxon>
        <taxon>Embryophyta</taxon>
        <taxon>Tracheophyta</taxon>
        <taxon>Spermatophyta</taxon>
        <taxon>Magnoliopsida</taxon>
        <taxon>eudicotyledons</taxon>
        <taxon>Gunneridae</taxon>
        <taxon>Pentapetalae</taxon>
        <taxon>asterids</taxon>
        <taxon>lamiids</taxon>
        <taxon>Gentianales</taxon>
        <taxon>Rubiaceae</taxon>
        <taxon>Rubioideae</taxon>
        <taxon>Spermacoceae</taxon>
        <taxon>Hedyotis-Oldenlandia complex</taxon>
        <taxon>Oldenlandia</taxon>
    </lineage>
</organism>
<evidence type="ECO:0000256" key="2">
    <source>
        <dbReference type="ARBA" id="ARBA00022821"/>
    </source>
</evidence>
<dbReference type="Pfam" id="PF00931">
    <property type="entry name" value="NB-ARC"/>
    <property type="match status" value="1"/>
</dbReference>
<dbReference type="PRINTS" id="PR00364">
    <property type="entry name" value="DISEASERSIST"/>
</dbReference>
<dbReference type="Proteomes" id="UP001161247">
    <property type="component" value="Chromosome 5"/>
</dbReference>
<gene>
    <name evidence="6" type="ORF">OLC1_LOCUS15174</name>
</gene>
<dbReference type="InterPro" id="IPR032675">
    <property type="entry name" value="LRR_dom_sf"/>
</dbReference>
<dbReference type="PANTHER" id="PTHR36766">
    <property type="entry name" value="PLANT BROAD-SPECTRUM MILDEW RESISTANCE PROTEIN RPW8"/>
    <property type="match status" value="1"/>
</dbReference>
<dbReference type="InterPro" id="IPR056789">
    <property type="entry name" value="LRR_R13L1-DRL21"/>
</dbReference>
<dbReference type="GO" id="GO:0043531">
    <property type="term" value="F:ADP binding"/>
    <property type="evidence" value="ECO:0007669"/>
    <property type="project" value="InterPro"/>
</dbReference>
<feature type="domain" description="NB-ARC" evidence="4">
    <location>
        <begin position="74"/>
        <end position="188"/>
    </location>
</feature>
<evidence type="ECO:0000313" key="7">
    <source>
        <dbReference type="Proteomes" id="UP001161247"/>
    </source>
</evidence>
<feature type="domain" description="R13L1/DRL21-like LRR repeat region" evidence="5">
    <location>
        <begin position="635"/>
        <end position="694"/>
    </location>
</feature>
<feature type="region of interest" description="Disordered" evidence="3">
    <location>
        <begin position="818"/>
        <end position="863"/>
    </location>
</feature>
<name>A0AAV1DHU1_OLDCO</name>
<keyword evidence="1" id="KW-0433">Leucine-rich repeat</keyword>
<dbReference type="AlphaFoldDB" id="A0AAV1DHU1"/>
<evidence type="ECO:0000256" key="3">
    <source>
        <dbReference type="SAM" id="MobiDB-lite"/>
    </source>
</evidence>
<dbReference type="InterPro" id="IPR002182">
    <property type="entry name" value="NB-ARC"/>
</dbReference>
<sequence>MAPKVRGIIVKLEEINQQASGFGLQQRMIDSRLSASSAGSSMNRETNSVVAPNVVGRNGDLSRMLEMLLSSTEKKFQGRRLFKMILEQLEECVQPDTSEEPIVQKTQKQLKGRRYLLVLDDVWNEDPMLCDSFYECLVGLSTTSERNWCLVTSRRVSTATIMGTHDYYRLGKLSDVDCWSILIEKVAANGEVLGELIALKKKLVLRCAGLPLAAKVLGDDKGRRIEELGCLQDLQGRLSIRNLQLVNGEEGAVQAKLSSKQNLIELEFLWASKEDREGIHNFDEDVLAGLEPHSNLRQLTITNCMGEHFPGWFENLSMLVKLKLENCHNCVELPMLGHLPCLEDLTFMALDRISCIGASFYGLNDGTGESTSKKRKKFVALQNLRFYYMPNLAEWEEAKVGAVEGVVVFPVLENLTIVGCPQLITTPTHFPSLKNLSIFNNRNPVIAKDILSNVKGAFTLKIDKMDGLTCVSDVFGSCDENKSKDLTSLILGHCSNLARIQNSEKHHHFKSLLQIKISNCQGLTSITGEIMEGCSSLQSLEVHDCPNLISFPLDFRHTPCLSDFWLHGCPKLLDHNRNMPRGFTHLSRLHDLRIGPFADDASVEMFDWSGLISSPSSIRRTLWLIGLPDLESPLHRIQLLTSLSKLTLSEFGALQALPDWLGSLVSLEELELWSCPKLERLPSKGAMSRLNKLKDIGIYGCPLPRESISEERSPGCEWSKISHVPRILIDGRRYFTSEPHESGRVITQHFFSITPTGEVLNNIRVSTERFREKREDDNLLDEELDKHLDDIINQTHAALTLGANDEMEVDDTQILVDEDPFFPSQPPPGKKAKPWSRDKIGGGRKRKVTIPSDIATKNRGSTK</sequence>
<keyword evidence="7" id="KW-1185">Reference proteome</keyword>
<dbReference type="Gene3D" id="3.80.10.10">
    <property type="entry name" value="Ribonuclease Inhibitor"/>
    <property type="match status" value="3"/>
</dbReference>